<dbReference type="Proteomes" id="UP000187439">
    <property type="component" value="Unassembled WGS sequence"/>
</dbReference>
<organism evidence="5 6">
    <name type="scientific">Paenibacillus odorifer</name>
    <dbReference type="NCBI Taxonomy" id="189426"/>
    <lineage>
        <taxon>Bacteria</taxon>
        <taxon>Bacillati</taxon>
        <taxon>Bacillota</taxon>
        <taxon>Bacilli</taxon>
        <taxon>Bacillales</taxon>
        <taxon>Paenibacillaceae</taxon>
        <taxon>Paenibacillus</taxon>
    </lineage>
</organism>
<evidence type="ECO:0000256" key="1">
    <source>
        <dbReference type="ARBA" id="ARBA00022676"/>
    </source>
</evidence>
<dbReference type="GO" id="GO:0016757">
    <property type="term" value="F:glycosyltransferase activity"/>
    <property type="evidence" value="ECO:0007669"/>
    <property type="project" value="UniProtKB-KW"/>
</dbReference>
<dbReference type="EMBL" id="MPTC01000005">
    <property type="protein sequence ID" value="OMD42274.1"/>
    <property type="molecule type" value="Genomic_DNA"/>
</dbReference>
<proteinExistence type="predicted"/>
<dbReference type="AlphaFoldDB" id="A0A1R0Y4R0"/>
<protein>
    <recommendedName>
        <fullName evidence="4">Glycosyltransferase 61 catalytic domain-containing protein</fullName>
    </recommendedName>
</protein>
<dbReference type="PANTHER" id="PTHR20961">
    <property type="entry name" value="GLYCOSYLTRANSFERASE"/>
    <property type="match status" value="1"/>
</dbReference>
<name>A0A1R0Y4R0_9BACL</name>
<evidence type="ECO:0000256" key="2">
    <source>
        <dbReference type="ARBA" id="ARBA00022679"/>
    </source>
</evidence>
<keyword evidence="1" id="KW-0328">Glycosyltransferase</keyword>
<gene>
    <name evidence="5" type="ORF">BSK52_09295</name>
</gene>
<keyword evidence="2" id="KW-0808">Transferase</keyword>
<keyword evidence="3" id="KW-0325">Glycoprotein</keyword>
<dbReference type="InterPro" id="IPR049625">
    <property type="entry name" value="Glyco_transf_61_cat"/>
</dbReference>
<dbReference type="Pfam" id="PF04577">
    <property type="entry name" value="Glyco_transf_61"/>
    <property type="match status" value="1"/>
</dbReference>
<evidence type="ECO:0000259" key="4">
    <source>
        <dbReference type="Pfam" id="PF04577"/>
    </source>
</evidence>
<dbReference type="RefSeq" id="WP_076118615.1">
    <property type="nucleotide sequence ID" value="NZ_MPTC01000005.1"/>
</dbReference>
<sequence>MSFSMNGETPHGYYRNILELTTEWEQRGMVHEAGHVVPFDFGQATDFTAPKSIETNIHPVLTPYSLQPFGGYVATISSGGVWGESGAVLSSEGKLIFDLSQEYDAVQNRMLEAEEHPVFHQWNNPKLQHIKGTSAVLTFCGSHNYFHWMYDVLPRLAMLKTSGIPYTSIIMNPNPYGPFVGQTWAMLGISESLVIRTNPEAYYEADQLLVPSLMMNSHYPTWATDTLRKFFLPHRDITLATPERIYISRNKASTRRLINEMEVTRCLEEYSIQTIYLEDWTVAQQIQLFASAKVILGAHGAGLANLAFCQSGTQVIEIFHDRHVVPTYWMISNHNTLDYYMMYGQGWPDPAIRFPGFEDIYVDIDRLKQTLHLAGLKA</sequence>
<dbReference type="InterPro" id="IPR007657">
    <property type="entry name" value="Glycosyltransferase_61"/>
</dbReference>
<evidence type="ECO:0000256" key="3">
    <source>
        <dbReference type="ARBA" id="ARBA00023180"/>
    </source>
</evidence>
<dbReference type="PANTHER" id="PTHR20961:SF150">
    <property type="entry name" value="GLYCOSYLTRANSFERASE FAMILY 61 PROTEIN"/>
    <property type="match status" value="1"/>
</dbReference>
<evidence type="ECO:0000313" key="5">
    <source>
        <dbReference type="EMBL" id="OMD42274.1"/>
    </source>
</evidence>
<accession>A0A1R0Y4R0</accession>
<evidence type="ECO:0000313" key="6">
    <source>
        <dbReference type="Proteomes" id="UP000187439"/>
    </source>
</evidence>
<reference evidence="5 6" key="1">
    <citation type="submission" date="2016-10" db="EMBL/GenBank/DDBJ databases">
        <title>Paenibacillus species isolates.</title>
        <authorList>
            <person name="Beno S.M."/>
        </authorList>
    </citation>
    <scope>NUCLEOTIDE SEQUENCE [LARGE SCALE GENOMIC DNA]</scope>
    <source>
        <strain evidence="5 6">FSL H7-0710</strain>
    </source>
</reference>
<feature type="domain" description="Glycosyltransferase 61 catalytic" evidence="4">
    <location>
        <begin position="145"/>
        <end position="316"/>
    </location>
</feature>
<comment type="caution">
    <text evidence="5">The sequence shown here is derived from an EMBL/GenBank/DDBJ whole genome shotgun (WGS) entry which is preliminary data.</text>
</comment>